<evidence type="ECO:0000256" key="3">
    <source>
        <dbReference type="ARBA" id="ARBA00022606"/>
    </source>
</evidence>
<keyword evidence="3 10" id="KW-0716">Sensory transduction</keyword>
<accession>A0A336LSA8</accession>
<feature type="transmembrane region" description="Helical" evidence="10">
    <location>
        <begin position="184"/>
        <end position="207"/>
    </location>
</feature>
<feature type="transmembrane region" description="Helical" evidence="10">
    <location>
        <begin position="63"/>
        <end position="88"/>
    </location>
</feature>
<dbReference type="EMBL" id="UFQT01000065">
    <property type="protein sequence ID" value="SSX19317.1"/>
    <property type="molecule type" value="Genomic_DNA"/>
</dbReference>
<evidence type="ECO:0000313" key="11">
    <source>
        <dbReference type="EMBL" id="SSX19317.1"/>
    </source>
</evidence>
<dbReference type="PANTHER" id="PTHR21137">
    <property type="entry name" value="ODORANT RECEPTOR"/>
    <property type="match status" value="1"/>
</dbReference>
<proteinExistence type="inferred from homology"/>
<dbReference type="VEuPathDB" id="VectorBase:CSON013230"/>
<evidence type="ECO:0000256" key="4">
    <source>
        <dbReference type="ARBA" id="ARBA00022692"/>
    </source>
</evidence>
<dbReference type="GO" id="GO:0007165">
    <property type="term" value="P:signal transduction"/>
    <property type="evidence" value="ECO:0007669"/>
    <property type="project" value="UniProtKB-KW"/>
</dbReference>
<feature type="transmembrane region" description="Helical" evidence="10">
    <location>
        <begin position="139"/>
        <end position="164"/>
    </location>
</feature>
<evidence type="ECO:0000256" key="2">
    <source>
        <dbReference type="ARBA" id="ARBA00022475"/>
    </source>
</evidence>
<gene>
    <name evidence="11" type="primary">CSON013230</name>
</gene>
<comment type="similarity">
    <text evidence="10">Belongs to the insect chemoreceptor superfamily. Heteromeric odorant receptor channel (TC 1.A.69) family.</text>
</comment>
<evidence type="ECO:0000256" key="8">
    <source>
        <dbReference type="ARBA" id="ARBA00023170"/>
    </source>
</evidence>
<keyword evidence="4 10" id="KW-0812">Transmembrane</keyword>
<evidence type="ECO:0000256" key="6">
    <source>
        <dbReference type="ARBA" id="ARBA00022989"/>
    </source>
</evidence>
<evidence type="ECO:0000256" key="9">
    <source>
        <dbReference type="ARBA" id="ARBA00023224"/>
    </source>
</evidence>
<comment type="subcellular location">
    <subcellularLocation>
        <location evidence="1 10">Cell membrane</location>
        <topology evidence="1 10">Multi-pass membrane protein</topology>
    </subcellularLocation>
</comment>
<keyword evidence="2" id="KW-1003">Cell membrane</keyword>
<dbReference type="AlphaFoldDB" id="A0A336LSA8"/>
<reference evidence="11" key="1">
    <citation type="submission" date="2018-07" db="EMBL/GenBank/DDBJ databases">
        <authorList>
            <person name="Quirk P.G."/>
            <person name="Krulwich T.A."/>
        </authorList>
    </citation>
    <scope>NUCLEOTIDE SEQUENCE</scope>
</reference>
<evidence type="ECO:0000256" key="7">
    <source>
        <dbReference type="ARBA" id="ARBA00023136"/>
    </source>
</evidence>
<evidence type="ECO:0000256" key="1">
    <source>
        <dbReference type="ARBA" id="ARBA00004651"/>
    </source>
</evidence>
<feature type="transmembrane region" description="Helical" evidence="10">
    <location>
        <begin position="289"/>
        <end position="309"/>
    </location>
</feature>
<comment type="caution">
    <text evidence="10">Lacks conserved residue(s) required for the propagation of feature annotation.</text>
</comment>
<dbReference type="GO" id="GO:0005549">
    <property type="term" value="F:odorant binding"/>
    <property type="evidence" value="ECO:0007669"/>
    <property type="project" value="InterPro"/>
</dbReference>
<evidence type="ECO:0000256" key="10">
    <source>
        <dbReference type="RuleBase" id="RU351113"/>
    </source>
</evidence>
<feature type="transmembrane region" description="Helical" evidence="10">
    <location>
        <begin position="37"/>
        <end position="57"/>
    </location>
</feature>
<name>A0A336LSA8_CULSO</name>
<dbReference type="InterPro" id="IPR004117">
    <property type="entry name" value="7tm6_olfct_rcpt"/>
</dbReference>
<protein>
    <recommendedName>
        <fullName evidence="10">Odorant receptor</fullName>
    </recommendedName>
</protein>
<keyword evidence="9 10" id="KW-0807">Transducer</keyword>
<dbReference type="PANTHER" id="PTHR21137:SF35">
    <property type="entry name" value="ODORANT RECEPTOR 19A-RELATED"/>
    <property type="match status" value="1"/>
</dbReference>
<keyword evidence="5 10" id="KW-0552">Olfaction</keyword>
<sequence>MNYFDPIQEFYISLTSKIGYDWILGYESSSKSRQKSIFLLMVGFLFINHGQVTFALIRFDSFGVWAVCVILFSAASFSLIAAILLVIYAKKLQYILKWCNKIYINKINSAFVHLRSPILKKCAKQTEFFIKITRNSFNFILFVIFVTPIPLFIFTGRIMLPVTFSFPGLPYDELKYYMLNYFSQFFGVFCAAGVTTCLNAILVTVLLHTKYQLDFIDECIKETIDGAESDFGVKDVKEMLEDIIKMHADVLNTMKLASEAFSLQILLFDMVTYFVIGFTYVATQLDKSLIYFAIIAIVCASYLGLISFLGTNLHERSTSIATVIYCSKWYNLDVKHQQTLKLVMLRSQKSKPLTAGGFTELSLVSYIKLLYRSYSFCTLAQVMLNKKNI</sequence>
<keyword evidence="8 10" id="KW-0675">Receptor</keyword>
<evidence type="ECO:0000256" key="5">
    <source>
        <dbReference type="ARBA" id="ARBA00022725"/>
    </source>
</evidence>
<feature type="transmembrane region" description="Helical" evidence="10">
    <location>
        <begin position="261"/>
        <end position="283"/>
    </location>
</feature>
<keyword evidence="6 10" id="KW-1133">Transmembrane helix</keyword>
<dbReference type="GO" id="GO:0005886">
    <property type="term" value="C:plasma membrane"/>
    <property type="evidence" value="ECO:0007669"/>
    <property type="project" value="UniProtKB-SubCell"/>
</dbReference>
<organism evidence="11">
    <name type="scientific">Culicoides sonorensis</name>
    <name type="common">Biting midge</name>
    <dbReference type="NCBI Taxonomy" id="179676"/>
    <lineage>
        <taxon>Eukaryota</taxon>
        <taxon>Metazoa</taxon>
        <taxon>Ecdysozoa</taxon>
        <taxon>Arthropoda</taxon>
        <taxon>Hexapoda</taxon>
        <taxon>Insecta</taxon>
        <taxon>Pterygota</taxon>
        <taxon>Neoptera</taxon>
        <taxon>Endopterygota</taxon>
        <taxon>Diptera</taxon>
        <taxon>Nematocera</taxon>
        <taxon>Chironomoidea</taxon>
        <taxon>Ceratopogonidae</taxon>
        <taxon>Ceratopogoninae</taxon>
        <taxon>Culicoides</taxon>
        <taxon>Monoculicoides</taxon>
    </lineage>
</organism>
<keyword evidence="7 10" id="KW-0472">Membrane</keyword>
<dbReference type="GO" id="GO:0004984">
    <property type="term" value="F:olfactory receptor activity"/>
    <property type="evidence" value="ECO:0007669"/>
    <property type="project" value="InterPro"/>
</dbReference>
<dbReference type="Pfam" id="PF02949">
    <property type="entry name" value="7tm_6"/>
    <property type="match status" value="1"/>
</dbReference>